<evidence type="ECO:0000313" key="2">
    <source>
        <dbReference type="Proteomes" id="UP001163321"/>
    </source>
</evidence>
<dbReference type="EMBL" id="CM047585">
    <property type="protein sequence ID" value="KAI9910559.1"/>
    <property type="molecule type" value="Genomic_DNA"/>
</dbReference>
<gene>
    <name evidence="1" type="ORF">PsorP6_011033</name>
</gene>
<dbReference type="Proteomes" id="UP001163321">
    <property type="component" value="Chromosome 6"/>
</dbReference>
<proteinExistence type="predicted"/>
<keyword evidence="2" id="KW-1185">Reference proteome</keyword>
<evidence type="ECO:0000313" key="1">
    <source>
        <dbReference type="EMBL" id="KAI9910559.1"/>
    </source>
</evidence>
<protein>
    <submittedName>
        <fullName evidence="1">Uncharacterized protein</fullName>
    </submittedName>
</protein>
<reference evidence="1 2" key="1">
    <citation type="journal article" date="2022" name="bioRxiv">
        <title>The genome of the oomycete Peronosclerospora sorghi, a cosmopolitan pathogen of maize and sorghum, is inflated with dispersed pseudogenes.</title>
        <authorList>
            <person name="Fletcher K."/>
            <person name="Martin F."/>
            <person name="Isakeit T."/>
            <person name="Cavanaugh K."/>
            <person name="Magill C."/>
            <person name="Michelmore R."/>
        </authorList>
    </citation>
    <scope>NUCLEOTIDE SEQUENCE [LARGE SCALE GENOMIC DNA]</scope>
    <source>
        <strain evidence="1">P6</strain>
    </source>
</reference>
<organism evidence="1 2">
    <name type="scientific">Peronosclerospora sorghi</name>
    <dbReference type="NCBI Taxonomy" id="230839"/>
    <lineage>
        <taxon>Eukaryota</taxon>
        <taxon>Sar</taxon>
        <taxon>Stramenopiles</taxon>
        <taxon>Oomycota</taxon>
        <taxon>Peronosporomycetes</taxon>
        <taxon>Peronosporales</taxon>
        <taxon>Peronosporaceae</taxon>
        <taxon>Peronosclerospora</taxon>
    </lineage>
</organism>
<name>A0ACC0VVP8_9STRA</name>
<comment type="caution">
    <text evidence="1">The sequence shown here is derived from an EMBL/GenBank/DDBJ whole genome shotgun (WGS) entry which is preliminary data.</text>
</comment>
<sequence>MMTAETQEQDSTSPQQTGSGKSLLEGKALRQRFGPSEDNLLLLQVKADEPYKARHGAIGETWDGLADRLNAHPDFHMRPIKGTTAKARFDTLVLRHRQLIELAGGVENLKDLDSPFQKLLAEVVNQMDHGATGTSKVPEADSQGKGLDDQSANKATESRNITRLGKRRASSSSDTMDAECRGRQAMSVLPHPVRTDQTQAKALCPTENTQHESEVAPDDALPSSPVTGDLVTVQQAMAELLKVQHEIAARSTESRSVLEVEKMTEARIREEEEKTKQRGLQLQIEIERTKRRQLELDFEREERKKDREEQAKLVVRLLECLVPKNK</sequence>
<accession>A0ACC0VVP8</accession>